<dbReference type="InterPro" id="IPR012349">
    <property type="entry name" value="Split_barrel_FMN-bd"/>
</dbReference>
<evidence type="ECO:0000313" key="4">
    <source>
        <dbReference type="EMBL" id="MFC0674995.1"/>
    </source>
</evidence>
<reference evidence="4 5" key="1">
    <citation type="submission" date="2024-09" db="EMBL/GenBank/DDBJ databases">
        <authorList>
            <person name="Sun Q."/>
            <person name="Mori K."/>
        </authorList>
    </citation>
    <scope>NUCLEOTIDE SEQUENCE [LARGE SCALE GENOMIC DNA]</scope>
    <source>
        <strain evidence="4 5">CICC 10874</strain>
    </source>
</reference>
<dbReference type="SUPFAM" id="SSF50475">
    <property type="entry name" value="FMN-binding split barrel"/>
    <property type="match status" value="1"/>
</dbReference>
<dbReference type="PANTHER" id="PTHR30466:SF11">
    <property type="entry name" value="FLAVIN-DEPENDENT MONOOXYGENASE, REDUCTASE SUBUNIT HSAB"/>
    <property type="match status" value="1"/>
</dbReference>
<dbReference type="Proteomes" id="UP001589793">
    <property type="component" value="Unassembled WGS sequence"/>
</dbReference>
<comment type="similarity">
    <text evidence="1">Belongs to the non-flavoprotein flavin reductase family.</text>
</comment>
<evidence type="ECO:0000256" key="2">
    <source>
        <dbReference type="ARBA" id="ARBA00023002"/>
    </source>
</evidence>
<dbReference type="RefSeq" id="WP_376981604.1">
    <property type="nucleotide sequence ID" value="NZ_JBHLSV010000017.1"/>
</dbReference>
<evidence type="ECO:0000259" key="3">
    <source>
        <dbReference type="SMART" id="SM00903"/>
    </source>
</evidence>
<dbReference type="Gene3D" id="2.30.110.10">
    <property type="entry name" value="Electron Transport, Fmn-binding Protein, Chain A"/>
    <property type="match status" value="1"/>
</dbReference>
<protein>
    <submittedName>
        <fullName evidence="4">Flavin reductase family protein</fullName>
        <ecNumber evidence="4">1.-.-.-</ecNumber>
    </submittedName>
</protein>
<evidence type="ECO:0000313" key="5">
    <source>
        <dbReference type="Proteomes" id="UP001589793"/>
    </source>
</evidence>
<name>A0ABV6RDC5_9MICO</name>
<proteinExistence type="inferred from homology"/>
<comment type="caution">
    <text evidence="4">The sequence shown here is derived from an EMBL/GenBank/DDBJ whole genome shotgun (WGS) entry which is preliminary data.</text>
</comment>
<dbReference type="EMBL" id="JBHLSV010000017">
    <property type="protein sequence ID" value="MFC0674995.1"/>
    <property type="molecule type" value="Genomic_DNA"/>
</dbReference>
<keyword evidence="5" id="KW-1185">Reference proteome</keyword>
<dbReference type="SMART" id="SM00903">
    <property type="entry name" value="Flavin_Reduct"/>
    <property type="match status" value="1"/>
</dbReference>
<keyword evidence="2 4" id="KW-0560">Oxidoreductase</keyword>
<organism evidence="4 5">
    <name type="scientific">Brachybacterium hainanense</name>
    <dbReference type="NCBI Taxonomy" id="1541174"/>
    <lineage>
        <taxon>Bacteria</taxon>
        <taxon>Bacillati</taxon>
        <taxon>Actinomycetota</taxon>
        <taxon>Actinomycetes</taxon>
        <taxon>Micrococcales</taxon>
        <taxon>Dermabacteraceae</taxon>
        <taxon>Brachybacterium</taxon>
    </lineage>
</organism>
<dbReference type="InterPro" id="IPR002563">
    <property type="entry name" value="Flavin_Rdtase-like_dom"/>
</dbReference>
<evidence type="ECO:0000256" key="1">
    <source>
        <dbReference type="ARBA" id="ARBA00008898"/>
    </source>
</evidence>
<dbReference type="EC" id="1.-.-.-" evidence="4"/>
<dbReference type="InterPro" id="IPR050268">
    <property type="entry name" value="NADH-dep_flavin_reductase"/>
</dbReference>
<gene>
    <name evidence="4" type="ORF">ACFFF6_13595</name>
</gene>
<sequence>MDDQARTKQLFSSFPTGIAVLAAIEDGERFAMPVAAFSVGVSLDPPLVSAALTRTSTTWPRLRSAARIGVSILDEAQAGILRQLTAPDRSRRWDGIDPVVREGSALILPGAAAWMVVELAAVHSAGDHELALLRLHDQGLREGSDPLVYYRARSHGLGESLEPR</sequence>
<feature type="domain" description="Flavin reductase like" evidence="3">
    <location>
        <begin position="11"/>
        <end position="156"/>
    </location>
</feature>
<accession>A0ABV6RDC5</accession>
<dbReference type="GO" id="GO:0016491">
    <property type="term" value="F:oxidoreductase activity"/>
    <property type="evidence" value="ECO:0007669"/>
    <property type="project" value="UniProtKB-KW"/>
</dbReference>
<dbReference type="PANTHER" id="PTHR30466">
    <property type="entry name" value="FLAVIN REDUCTASE"/>
    <property type="match status" value="1"/>
</dbReference>
<dbReference type="Pfam" id="PF01613">
    <property type="entry name" value="Flavin_Reduct"/>
    <property type="match status" value="1"/>
</dbReference>